<feature type="transmembrane region" description="Helical" evidence="1">
    <location>
        <begin position="385"/>
        <end position="404"/>
    </location>
</feature>
<keyword evidence="1" id="KW-0812">Transmembrane</keyword>
<dbReference type="InterPro" id="IPR052529">
    <property type="entry name" value="Bact_Transport_Assoc"/>
</dbReference>
<feature type="transmembrane region" description="Helical" evidence="1">
    <location>
        <begin position="246"/>
        <end position="268"/>
    </location>
</feature>
<dbReference type="Pfam" id="PF04235">
    <property type="entry name" value="DUF418"/>
    <property type="match status" value="1"/>
</dbReference>
<feature type="domain" description="DUF418" evidence="2">
    <location>
        <begin position="262"/>
        <end position="422"/>
    </location>
</feature>
<keyword evidence="1" id="KW-0472">Membrane</keyword>
<organism evidence="3 4">
    <name type="scientific">Qipengyuania citrea</name>
    <dbReference type="NCBI Taxonomy" id="225971"/>
    <lineage>
        <taxon>Bacteria</taxon>
        <taxon>Pseudomonadati</taxon>
        <taxon>Pseudomonadota</taxon>
        <taxon>Alphaproteobacteria</taxon>
        <taxon>Sphingomonadales</taxon>
        <taxon>Erythrobacteraceae</taxon>
        <taxon>Qipengyuania</taxon>
    </lineage>
</organism>
<dbReference type="PANTHER" id="PTHR30590:SF2">
    <property type="entry name" value="INNER MEMBRANE PROTEIN"/>
    <property type="match status" value="1"/>
</dbReference>
<gene>
    <name evidence="3" type="ORF">NCF85_01735</name>
</gene>
<feature type="transmembrane region" description="Helical" evidence="1">
    <location>
        <begin position="305"/>
        <end position="334"/>
    </location>
</feature>
<dbReference type="RefSeq" id="WP_301642315.1">
    <property type="nucleotide sequence ID" value="NZ_CP098494.1"/>
</dbReference>
<evidence type="ECO:0000313" key="4">
    <source>
        <dbReference type="Proteomes" id="UP001056619"/>
    </source>
</evidence>
<protein>
    <submittedName>
        <fullName evidence="3">DUF418 domain-containing protein</fullName>
    </submittedName>
</protein>
<keyword evidence="4" id="KW-1185">Reference proteome</keyword>
<dbReference type="Proteomes" id="UP001056619">
    <property type="component" value="Chromosome"/>
</dbReference>
<dbReference type="InterPro" id="IPR007349">
    <property type="entry name" value="DUF418"/>
</dbReference>
<dbReference type="PANTHER" id="PTHR30590">
    <property type="entry name" value="INNER MEMBRANE PROTEIN"/>
    <property type="match status" value="1"/>
</dbReference>
<evidence type="ECO:0000259" key="2">
    <source>
        <dbReference type="Pfam" id="PF04235"/>
    </source>
</evidence>
<feature type="transmembrane region" description="Helical" evidence="1">
    <location>
        <begin position="79"/>
        <end position="100"/>
    </location>
</feature>
<dbReference type="EMBL" id="CP098494">
    <property type="protein sequence ID" value="USA61730.1"/>
    <property type="molecule type" value="Genomic_DNA"/>
</dbReference>
<feature type="transmembrane region" description="Helical" evidence="1">
    <location>
        <begin position="37"/>
        <end position="59"/>
    </location>
</feature>
<feature type="transmembrane region" description="Helical" evidence="1">
    <location>
        <begin position="162"/>
        <end position="186"/>
    </location>
</feature>
<keyword evidence="1" id="KW-1133">Transmembrane helix</keyword>
<accession>A0ABY4UC35</accession>
<feature type="transmembrane region" description="Helical" evidence="1">
    <location>
        <begin position="280"/>
        <end position="299"/>
    </location>
</feature>
<feature type="transmembrane region" description="Helical" evidence="1">
    <location>
        <begin position="112"/>
        <end position="132"/>
    </location>
</feature>
<evidence type="ECO:0000256" key="1">
    <source>
        <dbReference type="SAM" id="Phobius"/>
    </source>
</evidence>
<name>A0ABY4UC35_9SPHN</name>
<proteinExistence type="predicted"/>
<evidence type="ECO:0000313" key="3">
    <source>
        <dbReference type="EMBL" id="USA61730.1"/>
    </source>
</evidence>
<sequence>MQDNQELAPDMSGGARAAPAADVGSGRIASLDFIRGIAVMGILAANIVAFGQPMTAYMFPGAFTVPHSEAENWMWVAQFVLIDGKMRGLFSLLFGAGMYLFLEKAWARGAGIWLQVQRLFWLGLFGLIHFFFIWRGDILFLYACAGLAALLFVGLSRRKQLVFGLLGYLGGALLYTASVGFLPLVADTYMGAQAGYAQLANELEQSKQDELADGRLETDLISSGRYAEWVHHNLTAHADGLPSSLFLFWFETFPLMLIGMAAYRYGLFDGRIASRQQRKWGWGLLLTGAVFTFPVALWAKSAGLTYYGTLAAMVGWSMGPRLLCVLGLVALLALWGRSAGGWLAARVSAAGHAAFSNYLGTSILMLFVFHGWAGGLFGRLGRSELYLVMLAGWVLMLLWSKPWLDRYRFGPLEWLWRCLTYRRLFPMRR</sequence>
<reference evidence="3 4" key="1">
    <citation type="submission" date="2022-06" db="EMBL/GenBank/DDBJ databases">
        <authorList>
            <person name="Liu G."/>
        </authorList>
    </citation>
    <scope>NUCLEOTIDE SEQUENCE [LARGE SCALE GENOMIC DNA]</scope>
    <source>
        <strain evidence="3 4">E4</strain>
    </source>
</reference>
<feature type="transmembrane region" description="Helical" evidence="1">
    <location>
        <begin position="138"/>
        <end position="155"/>
    </location>
</feature>
<feature type="transmembrane region" description="Helical" evidence="1">
    <location>
        <begin position="355"/>
        <end position="373"/>
    </location>
</feature>